<reference evidence="1 2" key="1">
    <citation type="submission" date="2020-01" db="EMBL/GenBank/DDBJ databases">
        <title>Ponticoccus aerotolerans gen. nov., sp. nov., an anaerobic bacterium and proposal of Ponticoccusceae fam. nov., Ponticoccusles ord. nov. and Ponticoccuse classis nov. in the phylum Kiritimatiellaeota.</title>
        <authorList>
            <person name="Zhou L.Y."/>
            <person name="Du Z.J."/>
        </authorList>
    </citation>
    <scope>NUCLEOTIDE SEQUENCE [LARGE SCALE GENOMIC DNA]</scope>
    <source>
        <strain evidence="1 2">S-5007</strain>
    </source>
</reference>
<dbReference type="Proteomes" id="UP000464954">
    <property type="component" value="Chromosome"/>
</dbReference>
<sequence length="61" mass="6302">MRSGSLELSGEEVEVDQGKPLGSGIILSAPTFFAKARGSQTTASFSEGITGYGQSSVIAHR</sequence>
<keyword evidence="2" id="KW-1185">Reference proteome</keyword>
<dbReference type="AlphaFoldDB" id="A0A6P1M450"/>
<evidence type="ECO:0000313" key="2">
    <source>
        <dbReference type="Proteomes" id="UP000464954"/>
    </source>
</evidence>
<name>A0A6P1M450_9BACT</name>
<accession>A0A6P1M450</accession>
<dbReference type="EMBL" id="CP047593">
    <property type="protein sequence ID" value="QHI69380.1"/>
    <property type="molecule type" value="Genomic_DNA"/>
</dbReference>
<organism evidence="1 2">
    <name type="scientific">Tichowtungia aerotolerans</name>
    <dbReference type="NCBI Taxonomy" id="2697043"/>
    <lineage>
        <taxon>Bacteria</taxon>
        <taxon>Pseudomonadati</taxon>
        <taxon>Kiritimatiellota</taxon>
        <taxon>Tichowtungiia</taxon>
        <taxon>Tichowtungiales</taxon>
        <taxon>Tichowtungiaceae</taxon>
        <taxon>Tichowtungia</taxon>
    </lineage>
</organism>
<dbReference type="RefSeq" id="WP_160628562.1">
    <property type="nucleotide sequence ID" value="NZ_CP047593.1"/>
</dbReference>
<evidence type="ECO:0000313" key="1">
    <source>
        <dbReference type="EMBL" id="QHI69380.1"/>
    </source>
</evidence>
<gene>
    <name evidence="1" type="ORF">GT409_07915</name>
</gene>
<dbReference type="KEGG" id="taer:GT409_07915"/>
<proteinExistence type="predicted"/>
<protein>
    <submittedName>
        <fullName evidence="1">Uncharacterized protein</fullName>
    </submittedName>
</protein>